<dbReference type="eggNOG" id="COG0773">
    <property type="taxonomic scope" value="Bacteria"/>
</dbReference>
<dbReference type="GO" id="GO:0005524">
    <property type="term" value="F:ATP binding"/>
    <property type="evidence" value="ECO:0007669"/>
    <property type="project" value="UniProtKB-KW"/>
</dbReference>
<dbReference type="FunCoup" id="B4D5U0">
    <property type="interactions" value="110"/>
</dbReference>
<dbReference type="Gene3D" id="3.40.50.720">
    <property type="entry name" value="NAD(P)-binding Rossmann-like Domain"/>
    <property type="match status" value="1"/>
</dbReference>
<proteinExistence type="predicted"/>
<evidence type="ECO:0000256" key="7">
    <source>
        <dbReference type="ARBA" id="ARBA00023306"/>
    </source>
</evidence>
<evidence type="ECO:0000313" key="12">
    <source>
        <dbReference type="EMBL" id="EDY18143.1"/>
    </source>
</evidence>
<dbReference type="Pfam" id="PF08245">
    <property type="entry name" value="Mur_ligase_M"/>
    <property type="match status" value="1"/>
</dbReference>
<dbReference type="GO" id="GO:0016881">
    <property type="term" value="F:acid-amino acid ligase activity"/>
    <property type="evidence" value="ECO:0007669"/>
    <property type="project" value="InterPro"/>
</dbReference>
<dbReference type="AlphaFoldDB" id="B4D5U0"/>
<name>B4D5U0_9BACT</name>
<dbReference type="InterPro" id="IPR004101">
    <property type="entry name" value="Mur_ligase_C"/>
</dbReference>
<dbReference type="Proteomes" id="UP000005824">
    <property type="component" value="Unassembled WGS sequence"/>
</dbReference>
<dbReference type="Pfam" id="PF02875">
    <property type="entry name" value="Mur_ligase_C"/>
    <property type="match status" value="1"/>
</dbReference>
<dbReference type="InterPro" id="IPR005757">
    <property type="entry name" value="Mpl"/>
</dbReference>
<feature type="domain" description="Mur ligase C-terminal" evidence="10">
    <location>
        <begin position="316"/>
        <end position="448"/>
    </location>
</feature>
<keyword evidence="2" id="KW-0132">Cell division</keyword>
<keyword evidence="7" id="KW-0131">Cell cycle</keyword>
<comment type="caution">
    <text evidence="12">The sequence shown here is derived from an EMBL/GenBank/DDBJ whole genome shotgun (WGS) entry which is preliminary data.</text>
</comment>
<feature type="domain" description="Mur ligase central" evidence="11">
    <location>
        <begin position="113"/>
        <end position="294"/>
    </location>
</feature>
<dbReference type="GO" id="GO:0009252">
    <property type="term" value="P:peptidoglycan biosynthetic process"/>
    <property type="evidence" value="ECO:0007669"/>
    <property type="project" value="UniProtKB-KW"/>
</dbReference>
<evidence type="ECO:0000256" key="4">
    <source>
        <dbReference type="ARBA" id="ARBA00022840"/>
    </source>
</evidence>
<dbReference type="RefSeq" id="WP_006981603.1">
    <property type="nucleotide sequence ID" value="NZ_ABVL01000014.1"/>
</dbReference>
<dbReference type="GO" id="GO:0051301">
    <property type="term" value="P:cell division"/>
    <property type="evidence" value="ECO:0007669"/>
    <property type="project" value="UniProtKB-KW"/>
</dbReference>
<evidence type="ECO:0000259" key="11">
    <source>
        <dbReference type="Pfam" id="PF08245"/>
    </source>
</evidence>
<gene>
    <name evidence="12" type="ORF">CfE428DRAFT_4279</name>
</gene>
<dbReference type="EMBL" id="ABVL01000014">
    <property type="protein sequence ID" value="EDY18143.1"/>
    <property type="molecule type" value="Genomic_DNA"/>
</dbReference>
<keyword evidence="4" id="KW-0067">ATP-binding</keyword>
<dbReference type="GO" id="GO:0008360">
    <property type="term" value="P:regulation of cell shape"/>
    <property type="evidence" value="ECO:0007669"/>
    <property type="project" value="UniProtKB-KW"/>
</dbReference>
<evidence type="ECO:0000259" key="10">
    <source>
        <dbReference type="Pfam" id="PF02875"/>
    </source>
</evidence>
<evidence type="ECO:0000259" key="9">
    <source>
        <dbReference type="Pfam" id="PF01225"/>
    </source>
</evidence>
<feature type="domain" description="Mur ligase N-terminal catalytic" evidence="9">
    <location>
        <begin position="7"/>
        <end position="104"/>
    </location>
</feature>
<dbReference type="GO" id="GO:0071555">
    <property type="term" value="P:cell wall organization"/>
    <property type="evidence" value="ECO:0007669"/>
    <property type="project" value="UniProtKB-KW"/>
</dbReference>
<dbReference type="Pfam" id="PF01225">
    <property type="entry name" value="Mur_ligase"/>
    <property type="match status" value="1"/>
</dbReference>
<dbReference type="Gene3D" id="3.40.1190.10">
    <property type="entry name" value="Mur-like, catalytic domain"/>
    <property type="match status" value="1"/>
</dbReference>
<sequence length="461" mass="50700">MSQDFRHIHFIGICGTAMGAVAAAMREQGYIVTGSDASVYPPMSTFLESKGIKLSEGYKPENLPANADLIVVGNAISRGNPEIEAVLNRKLYYLSLPETLKQFFLRGKHNLVVTGTHGKTTTTSLLTWILKSAGLNPAYMIGGIAKNLGQGASLHDARHVVLEGDEYDTAFFDKRSKFLHYLPELVIVNNIEFDHADIFDNLDAIKLSFRRLLNIVPESGMVLINGDDKNCIDVAENCRAQLVEVGFSANASRHIKDVAYDAHGSAFTLLDTRFTIQMVGEYNVRNAAMAISAAHFYGIPLSAIAKAVAAFEGVKRRQEVRGEVRGMTVIDDFGHHPTAIRETLRGLRHQYPSRRLWAIFEPRSNTTRRAVFQHELPAALGEADGVILAQVARMDQLAADNRLDPAKVVADIAATGRPAFYEPDVTAIIARLKPLVKERDVIVILSNGGFGGIHERLLKEL</sequence>
<organism evidence="12 13">
    <name type="scientific">Chthoniobacter flavus Ellin428</name>
    <dbReference type="NCBI Taxonomy" id="497964"/>
    <lineage>
        <taxon>Bacteria</taxon>
        <taxon>Pseudomonadati</taxon>
        <taxon>Verrucomicrobiota</taxon>
        <taxon>Spartobacteria</taxon>
        <taxon>Chthoniobacterales</taxon>
        <taxon>Chthoniobacteraceae</taxon>
        <taxon>Chthoniobacter</taxon>
    </lineage>
</organism>
<evidence type="ECO:0000256" key="6">
    <source>
        <dbReference type="ARBA" id="ARBA00022984"/>
    </source>
</evidence>
<dbReference type="PANTHER" id="PTHR43445:SF5">
    <property type="entry name" value="UDP-N-ACETYLMURAMATE--L-ALANYL-GAMMA-D-GLUTAMYL-MESO-2,6-DIAMINOHEPTANDIOATE LIGASE"/>
    <property type="match status" value="1"/>
</dbReference>
<dbReference type="SUPFAM" id="SSF51984">
    <property type="entry name" value="MurCD N-terminal domain"/>
    <property type="match status" value="1"/>
</dbReference>
<evidence type="ECO:0000256" key="3">
    <source>
        <dbReference type="ARBA" id="ARBA00022741"/>
    </source>
</evidence>
<keyword evidence="5" id="KW-0133">Cell shape</keyword>
<dbReference type="SUPFAM" id="SSF53244">
    <property type="entry name" value="MurD-like peptide ligases, peptide-binding domain"/>
    <property type="match status" value="1"/>
</dbReference>
<evidence type="ECO:0000256" key="1">
    <source>
        <dbReference type="ARBA" id="ARBA00022598"/>
    </source>
</evidence>
<dbReference type="NCBIfam" id="TIGR01081">
    <property type="entry name" value="mpl"/>
    <property type="match status" value="1"/>
</dbReference>
<evidence type="ECO:0000256" key="5">
    <source>
        <dbReference type="ARBA" id="ARBA00022960"/>
    </source>
</evidence>
<keyword evidence="1" id="KW-0436">Ligase</keyword>
<dbReference type="SUPFAM" id="SSF53623">
    <property type="entry name" value="MurD-like peptide ligases, catalytic domain"/>
    <property type="match status" value="1"/>
</dbReference>
<dbReference type="InterPro" id="IPR036615">
    <property type="entry name" value="Mur_ligase_C_dom_sf"/>
</dbReference>
<dbReference type="STRING" id="497964.CfE428DRAFT_4279"/>
<dbReference type="InParanoid" id="B4D5U0"/>
<accession>B4D5U0</accession>
<keyword evidence="6" id="KW-0573">Peptidoglycan synthesis</keyword>
<reference evidence="12 13" key="1">
    <citation type="journal article" date="2011" name="J. Bacteriol.">
        <title>Genome sequence of Chthoniobacter flavus Ellin428, an aerobic heterotrophic soil bacterium.</title>
        <authorList>
            <person name="Kant R."/>
            <person name="van Passel M.W."/>
            <person name="Palva A."/>
            <person name="Lucas S."/>
            <person name="Lapidus A."/>
            <person name="Glavina Del Rio T."/>
            <person name="Dalin E."/>
            <person name="Tice H."/>
            <person name="Bruce D."/>
            <person name="Goodwin L."/>
            <person name="Pitluck S."/>
            <person name="Larimer F.W."/>
            <person name="Land M.L."/>
            <person name="Hauser L."/>
            <person name="Sangwan P."/>
            <person name="de Vos W.M."/>
            <person name="Janssen P.H."/>
            <person name="Smidt H."/>
        </authorList>
    </citation>
    <scope>NUCLEOTIDE SEQUENCE [LARGE SCALE GENOMIC DNA]</scope>
    <source>
        <strain evidence="12 13">Ellin428</strain>
    </source>
</reference>
<evidence type="ECO:0000256" key="8">
    <source>
        <dbReference type="ARBA" id="ARBA00023316"/>
    </source>
</evidence>
<keyword evidence="8" id="KW-0961">Cell wall biogenesis/degradation</keyword>
<evidence type="ECO:0000313" key="13">
    <source>
        <dbReference type="Proteomes" id="UP000005824"/>
    </source>
</evidence>
<dbReference type="InterPro" id="IPR000713">
    <property type="entry name" value="Mur_ligase_N"/>
</dbReference>
<dbReference type="InterPro" id="IPR036565">
    <property type="entry name" value="Mur-like_cat_sf"/>
</dbReference>
<dbReference type="InterPro" id="IPR013221">
    <property type="entry name" value="Mur_ligase_cen"/>
</dbReference>
<evidence type="ECO:0000256" key="2">
    <source>
        <dbReference type="ARBA" id="ARBA00022618"/>
    </source>
</evidence>
<keyword evidence="13" id="KW-1185">Reference proteome</keyword>
<dbReference type="PANTHER" id="PTHR43445">
    <property type="entry name" value="UDP-N-ACETYLMURAMATE--L-ALANINE LIGASE-RELATED"/>
    <property type="match status" value="1"/>
</dbReference>
<dbReference type="InterPro" id="IPR050061">
    <property type="entry name" value="MurCDEF_pg_biosynth"/>
</dbReference>
<keyword evidence="3" id="KW-0547">Nucleotide-binding</keyword>
<protein>
    <submittedName>
        <fullName evidence="12">UDP-N-acetylmuramate</fullName>
    </submittedName>
</protein>
<dbReference type="Gene3D" id="3.90.190.20">
    <property type="entry name" value="Mur ligase, C-terminal domain"/>
    <property type="match status" value="1"/>
</dbReference>